<dbReference type="Proteomes" id="UP001172155">
    <property type="component" value="Unassembled WGS sequence"/>
</dbReference>
<organism evidence="1 2">
    <name type="scientific">Schizothecium vesticola</name>
    <dbReference type="NCBI Taxonomy" id="314040"/>
    <lineage>
        <taxon>Eukaryota</taxon>
        <taxon>Fungi</taxon>
        <taxon>Dikarya</taxon>
        <taxon>Ascomycota</taxon>
        <taxon>Pezizomycotina</taxon>
        <taxon>Sordariomycetes</taxon>
        <taxon>Sordariomycetidae</taxon>
        <taxon>Sordariales</taxon>
        <taxon>Schizotheciaceae</taxon>
        <taxon>Schizothecium</taxon>
    </lineage>
</organism>
<name>A0AA40JZE8_9PEZI</name>
<sequence length="213" mass="23848">MGGKMGMSKLFKLQTHPGNLYWDPNMDIVASIKCRVEIAGTCTHPRGTLHTVPVPCTCRRGLFVSRHRAGLFRAEKEKRQLWLVWGLSSMSWPCWWTARDQCLLEGEVCEIPFRRPHAHITYTVARRTVVSLHHVHAMGARTVGSSKVWSTPPIIRQFMHFVDACSAIGRGKTASRPDTHDDQARSLSSALAIVACVAARYQHPPTPARLGFP</sequence>
<gene>
    <name evidence="1" type="ORF">B0T18DRAFT_214515</name>
</gene>
<evidence type="ECO:0000313" key="2">
    <source>
        <dbReference type="Proteomes" id="UP001172155"/>
    </source>
</evidence>
<accession>A0AA40JZE8</accession>
<protein>
    <submittedName>
        <fullName evidence="1">Uncharacterized protein</fullName>
    </submittedName>
</protein>
<comment type="caution">
    <text evidence="1">The sequence shown here is derived from an EMBL/GenBank/DDBJ whole genome shotgun (WGS) entry which is preliminary data.</text>
</comment>
<dbReference type="EMBL" id="JAUKUD010000006">
    <property type="protein sequence ID" value="KAK0740698.1"/>
    <property type="molecule type" value="Genomic_DNA"/>
</dbReference>
<keyword evidence="2" id="KW-1185">Reference proteome</keyword>
<proteinExistence type="predicted"/>
<reference evidence="1" key="1">
    <citation type="submission" date="2023-06" db="EMBL/GenBank/DDBJ databases">
        <title>Genome-scale phylogeny and comparative genomics of the fungal order Sordariales.</title>
        <authorList>
            <consortium name="Lawrence Berkeley National Laboratory"/>
            <person name="Hensen N."/>
            <person name="Bonometti L."/>
            <person name="Westerberg I."/>
            <person name="Brannstrom I.O."/>
            <person name="Guillou S."/>
            <person name="Cros-Aarteil S."/>
            <person name="Calhoun S."/>
            <person name="Haridas S."/>
            <person name="Kuo A."/>
            <person name="Mondo S."/>
            <person name="Pangilinan J."/>
            <person name="Riley R."/>
            <person name="LaButti K."/>
            <person name="Andreopoulos B."/>
            <person name="Lipzen A."/>
            <person name="Chen C."/>
            <person name="Yanf M."/>
            <person name="Daum C."/>
            <person name="Ng V."/>
            <person name="Clum A."/>
            <person name="Steindorff A."/>
            <person name="Ohm R."/>
            <person name="Martin F."/>
            <person name="Silar P."/>
            <person name="Natvig D."/>
            <person name="Lalanne C."/>
            <person name="Gautier V."/>
            <person name="Ament-velasquez S.L."/>
            <person name="Kruys A."/>
            <person name="Hutchinson M.I."/>
            <person name="Powell A.J."/>
            <person name="Barry K."/>
            <person name="Miller A.N."/>
            <person name="Grigoriev I.V."/>
            <person name="Debuchy R."/>
            <person name="Gladieux P."/>
            <person name="Thoren M.H."/>
            <person name="Johannesson H."/>
        </authorList>
    </citation>
    <scope>NUCLEOTIDE SEQUENCE</scope>
    <source>
        <strain evidence="1">SMH3187-1</strain>
    </source>
</reference>
<evidence type="ECO:0000313" key="1">
    <source>
        <dbReference type="EMBL" id="KAK0740698.1"/>
    </source>
</evidence>
<dbReference type="AlphaFoldDB" id="A0AA40JZE8"/>